<gene>
    <name evidence="2" type="ORF">SSPH_01851</name>
</gene>
<name>A0ABM9W4E8_9FIRM</name>
<accession>A0ABM9W4E8</accession>
<evidence type="ECO:0000313" key="3">
    <source>
        <dbReference type="Proteomes" id="UP000245702"/>
    </source>
</evidence>
<dbReference type="InterPro" id="IPR056937">
    <property type="entry name" value="YqbQ/XkdQ"/>
</dbReference>
<comment type="caution">
    <text evidence="2">The sequence shown here is derived from an EMBL/GenBank/DDBJ whole genome shotgun (WGS) entry which is preliminary data.</text>
</comment>
<evidence type="ECO:0000259" key="1">
    <source>
        <dbReference type="Pfam" id="PF24032"/>
    </source>
</evidence>
<keyword evidence="3" id="KW-1185">Reference proteome</keyword>
<evidence type="ECO:0000313" key="2">
    <source>
        <dbReference type="EMBL" id="CVK19202.1"/>
    </source>
</evidence>
<dbReference type="EMBL" id="FCOW01000008">
    <property type="protein sequence ID" value="CVK19202.1"/>
    <property type="molecule type" value="Genomic_DNA"/>
</dbReference>
<sequence>MNNVQILINNNGKLQEPCIEEGITWETERKCAPGKLTFSVLNDSTLDFTEGNHVRMAVDGKNVFYGFVFTKRRDKDGIIKVTAYDQLRYLKNKHTMAYIGLTASQLIKMLASQFQMRVGEIEDTEYVIPQMIEDGQTLFDIIYDALDLTLDNKKKRYVLYDDFGKLTLKNIENMKLDLLIDATSAEDFDYTSSIDQNTYNRVKLVYDNKDTGKREVFVSPQDPEEFTASENIKKWGVLQYCEKIDENAINPQAKADALLGLYNKKTRSLSISNAFGDIRVRAGSHIAVQLDLGDIRVNNYMLVERAKHVFTNNQHIMNLSLRGRDIFE</sequence>
<feature type="domain" description="YqbQ/XkdQ" evidence="1">
    <location>
        <begin position="23"/>
        <end position="322"/>
    </location>
</feature>
<reference evidence="2 3" key="1">
    <citation type="submission" date="2016-01" db="EMBL/GenBank/DDBJ databases">
        <authorList>
            <person name="Brown R."/>
        </authorList>
    </citation>
    <scope>NUCLEOTIDE SEQUENCE [LARGE SCALE GENOMIC DNA]</scope>
    <source>
        <strain evidence="2">Sporomusa sphaeroides DSM 2875</strain>
    </source>
</reference>
<dbReference type="Pfam" id="PF24032">
    <property type="entry name" value="YQBQ"/>
    <property type="match status" value="1"/>
</dbReference>
<proteinExistence type="predicted"/>
<protein>
    <recommendedName>
        <fullName evidence="1">YqbQ/XkdQ domain-containing protein</fullName>
    </recommendedName>
</protein>
<organism evidence="2 3">
    <name type="scientific">Sporomusa sphaeroides DSM 2875</name>
    <dbReference type="NCBI Taxonomy" id="1337886"/>
    <lineage>
        <taxon>Bacteria</taxon>
        <taxon>Bacillati</taxon>
        <taxon>Bacillota</taxon>
        <taxon>Negativicutes</taxon>
        <taxon>Selenomonadales</taxon>
        <taxon>Sporomusaceae</taxon>
        <taxon>Sporomusa</taxon>
    </lineage>
</organism>
<dbReference type="Proteomes" id="UP000245702">
    <property type="component" value="Unassembled WGS sequence"/>
</dbReference>
<dbReference type="SUPFAM" id="SSF69279">
    <property type="entry name" value="Phage tail proteins"/>
    <property type="match status" value="1"/>
</dbReference>
<dbReference type="RefSeq" id="WP_075756221.1">
    <property type="nucleotide sequence ID" value="NZ_CP146991.1"/>
</dbReference>